<evidence type="ECO:0000313" key="3">
    <source>
        <dbReference type="Proteomes" id="UP000692954"/>
    </source>
</evidence>
<accession>A0A8S1QW32</accession>
<dbReference type="EMBL" id="CAJJDN010000121">
    <property type="protein sequence ID" value="CAD8119420.1"/>
    <property type="molecule type" value="Genomic_DNA"/>
</dbReference>
<reference evidence="2" key="1">
    <citation type="submission" date="2021-01" db="EMBL/GenBank/DDBJ databases">
        <authorList>
            <consortium name="Genoscope - CEA"/>
            <person name="William W."/>
        </authorList>
    </citation>
    <scope>NUCLEOTIDE SEQUENCE</scope>
</reference>
<name>A0A8S1QW32_9CILI</name>
<gene>
    <name evidence="1" type="ORF">PSON_ATCC_30995.1.T1210060</name>
    <name evidence="2" type="ORF">PSON_ATCC_30995.1.T1210062</name>
</gene>
<evidence type="ECO:0000313" key="2">
    <source>
        <dbReference type="EMBL" id="CAD8119422.1"/>
    </source>
</evidence>
<sequence>MNVLKIAKNAKLPIIKIYALNVLLLHKQFKLITIVQNARIFITKICRYIINRFPNLKGLLITKQQRRKKIEERWAKVKEFLFRKAERILIVKRYTPTNKTENYYLKQQGISSPSPINSYRIDAIKEDMIDSQLKSSTRRKQNIIFKISKLLRLQINQGIKKIKLNERNFKLKKNHQIHRMSVLVSIQYL</sequence>
<organism evidence="2 3">
    <name type="scientific">Paramecium sonneborni</name>
    <dbReference type="NCBI Taxonomy" id="65129"/>
    <lineage>
        <taxon>Eukaryota</taxon>
        <taxon>Sar</taxon>
        <taxon>Alveolata</taxon>
        <taxon>Ciliophora</taxon>
        <taxon>Intramacronucleata</taxon>
        <taxon>Oligohymenophorea</taxon>
        <taxon>Peniculida</taxon>
        <taxon>Parameciidae</taxon>
        <taxon>Paramecium</taxon>
    </lineage>
</organism>
<dbReference type="AlphaFoldDB" id="A0A8S1QW32"/>
<keyword evidence="3" id="KW-1185">Reference proteome</keyword>
<protein>
    <submittedName>
        <fullName evidence="2">Uncharacterized protein</fullName>
    </submittedName>
</protein>
<proteinExistence type="predicted"/>
<dbReference type="Proteomes" id="UP000692954">
    <property type="component" value="Unassembled WGS sequence"/>
</dbReference>
<comment type="caution">
    <text evidence="2">The sequence shown here is derived from an EMBL/GenBank/DDBJ whole genome shotgun (WGS) entry which is preliminary data.</text>
</comment>
<dbReference type="EMBL" id="CAJJDN010000121">
    <property type="protein sequence ID" value="CAD8119422.1"/>
    <property type="molecule type" value="Genomic_DNA"/>
</dbReference>
<evidence type="ECO:0000313" key="1">
    <source>
        <dbReference type="EMBL" id="CAD8119420.1"/>
    </source>
</evidence>